<evidence type="ECO:0000313" key="3">
    <source>
        <dbReference type="Proteomes" id="UP000176576"/>
    </source>
</evidence>
<reference evidence="2 3" key="1">
    <citation type="journal article" date="2016" name="Nat. Commun.">
        <title>Thousands of microbial genomes shed light on interconnected biogeochemical processes in an aquifer system.</title>
        <authorList>
            <person name="Anantharaman K."/>
            <person name="Brown C.T."/>
            <person name="Hug L.A."/>
            <person name="Sharon I."/>
            <person name="Castelle C.J."/>
            <person name="Probst A.J."/>
            <person name="Thomas B.C."/>
            <person name="Singh A."/>
            <person name="Wilkins M.J."/>
            <person name="Karaoz U."/>
            <person name="Brodie E.L."/>
            <person name="Williams K.H."/>
            <person name="Hubbard S.S."/>
            <person name="Banfield J.F."/>
        </authorList>
    </citation>
    <scope>NUCLEOTIDE SEQUENCE [LARGE SCALE GENOMIC DNA]</scope>
</reference>
<accession>A0A1G2G6U5</accession>
<keyword evidence="1" id="KW-0472">Membrane</keyword>
<name>A0A1G2G6U5_9BACT</name>
<proteinExistence type="predicted"/>
<dbReference type="EMBL" id="MHNN01000018">
    <property type="protein sequence ID" value="OGZ45917.1"/>
    <property type="molecule type" value="Genomic_DNA"/>
</dbReference>
<feature type="transmembrane region" description="Helical" evidence="1">
    <location>
        <begin position="54"/>
        <end position="76"/>
    </location>
</feature>
<dbReference type="Proteomes" id="UP000176576">
    <property type="component" value="Unassembled WGS sequence"/>
</dbReference>
<keyword evidence="1" id="KW-1133">Transmembrane helix</keyword>
<comment type="caution">
    <text evidence="2">The sequence shown here is derived from an EMBL/GenBank/DDBJ whole genome shotgun (WGS) entry which is preliminary data.</text>
</comment>
<evidence type="ECO:0000313" key="2">
    <source>
        <dbReference type="EMBL" id="OGZ45917.1"/>
    </source>
</evidence>
<sequence length="82" mass="9606">MGSILHLKIYHDDFLIPGNSPLTANSRKQIRHKSNARIYPRFRPHRKHLRTTRVINFGFFFDLAFVDVFAIFVTGVNGNLFF</sequence>
<dbReference type="STRING" id="1802117.A3J54_02830"/>
<protein>
    <submittedName>
        <fullName evidence="2">Uncharacterized protein</fullName>
    </submittedName>
</protein>
<organism evidence="2 3">
    <name type="scientific">Candidatus Ryanbacteria bacterium RIFCSPHIGHO2_02_FULL_45_13b</name>
    <dbReference type="NCBI Taxonomy" id="1802117"/>
    <lineage>
        <taxon>Bacteria</taxon>
        <taxon>Candidatus Ryaniibacteriota</taxon>
    </lineage>
</organism>
<evidence type="ECO:0000256" key="1">
    <source>
        <dbReference type="SAM" id="Phobius"/>
    </source>
</evidence>
<gene>
    <name evidence="2" type="ORF">A3J54_02830</name>
</gene>
<dbReference type="AlphaFoldDB" id="A0A1G2G6U5"/>
<keyword evidence="1" id="KW-0812">Transmembrane</keyword>